<reference evidence="2" key="1">
    <citation type="journal article" date="2019" name="Int. J. Syst. Evol. Microbiol.">
        <title>The Global Catalogue of Microorganisms (GCM) 10K type strain sequencing project: providing services to taxonomists for standard genome sequencing and annotation.</title>
        <authorList>
            <consortium name="The Broad Institute Genomics Platform"/>
            <consortium name="The Broad Institute Genome Sequencing Center for Infectious Disease"/>
            <person name="Wu L."/>
            <person name="Ma J."/>
        </authorList>
    </citation>
    <scope>NUCLEOTIDE SEQUENCE [LARGE SCALE GENOMIC DNA]</scope>
    <source>
        <strain evidence="2">NBRC 108730</strain>
    </source>
</reference>
<dbReference type="Proteomes" id="UP001157017">
    <property type="component" value="Unassembled WGS sequence"/>
</dbReference>
<organism evidence="1 2">
    <name type="scientific">Angustibacter aerolatus</name>
    <dbReference type="NCBI Taxonomy" id="1162965"/>
    <lineage>
        <taxon>Bacteria</taxon>
        <taxon>Bacillati</taxon>
        <taxon>Actinomycetota</taxon>
        <taxon>Actinomycetes</taxon>
        <taxon>Kineosporiales</taxon>
        <taxon>Kineosporiaceae</taxon>
    </lineage>
</organism>
<protein>
    <submittedName>
        <fullName evidence="1">Uncharacterized protein</fullName>
    </submittedName>
</protein>
<evidence type="ECO:0000313" key="1">
    <source>
        <dbReference type="EMBL" id="GMA85350.1"/>
    </source>
</evidence>
<sequence>MLRSTPTPPGWRPCRTVAPRLAALTRVYGEDVDAVLAWGQRASARLLELDDDEGLVEQAARRGGAVPYRRRPRPPP</sequence>
<evidence type="ECO:0000313" key="2">
    <source>
        <dbReference type="Proteomes" id="UP001157017"/>
    </source>
</evidence>
<keyword evidence="2" id="KW-1185">Reference proteome</keyword>
<dbReference type="EMBL" id="BSUZ01000001">
    <property type="protein sequence ID" value="GMA85350.1"/>
    <property type="molecule type" value="Genomic_DNA"/>
</dbReference>
<gene>
    <name evidence="1" type="ORF">GCM10025868_06000</name>
</gene>
<accession>A0ABQ6JAZ4</accession>
<name>A0ABQ6JAZ4_9ACTN</name>
<proteinExistence type="predicted"/>
<comment type="caution">
    <text evidence="1">The sequence shown here is derived from an EMBL/GenBank/DDBJ whole genome shotgun (WGS) entry which is preliminary data.</text>
</comment>